<dbReference type="EMBL" id="LR797224">
    <property type="protein sequence ID" value="CAB4195164.1"/>
    <property type="molecule type" value="Genomic_DNA"/>
</dbReference>
<dbReference type="Gene3D" id="3.40.50.300">
    <property type="entry name" value="P-loop containing nucleotide triphosphate hydrolases"/>
    <property type="match status" value="1"/>
</dbReference>
<dbReference type="InterPro" id="IPR027417">
    <property type="entry name" value="P-loop_NTPase"/>
</dbReference>
<reference evidence="1" key="1">
    <citation type="submission" date="2020-05" db="EMBL/GenBank/DDBJ databases">
        <authorList>
            <person name="Chiriac C."/>
            <person name="Salcher M."/>
            <person name="Ghai R."/>
            <person name="Kavagutti S V."/>
        </authorList>
    </citation>
    <scope>NUCLEOTIDE SEQUENCE</scope>
</reference>
<sequence>MLAALAMQEAAFLPAQVVILGGSGAQSLNVHAHTVEMWAMPHAPSALMTEAPTKYDTKLESGAWIRSLMASQTSVRGPHPQRLRLDEIDEMELSILEASQGQPMRGRMGQQKGIETQTVMSSTHQYPDGTMTEMLRRAADRGWPIFEWCYRESMNPVDGWLDQDEVERKRSEIPRHMWETEYDLQEPSFEGRAIDTDCVEAAFDASIAMVDDTSWEKEPVAVSNPLFVTGVDWAKEKDRTIIATFDARDNEKWECVSWAAHQRAPWPYMVGQAEERYRSYPPVFAHDATGLGNVIADYFDPDLVRRNRRNFKNVIMSSGRSRHDMFTEYVSAIESGKIVYPRITLAYSEHKYCTLEDLYGKGHPPDSVVAGAIAWSMRGKGRKVAAAPIGIERDSSPWKW</sequence>
<name>A0A6J5RTE3_9CAUD</name>
<gene>
    <name evidence="1" type="ORF">UFOVP1279_72</name>
</gene>
<organism evidence="1">
    <name type="scientific">uncultured Caudovirales phage</name>
    <dbReference type="NCBI Taxonomy" id="2100421"/>
    <lineage>
        <taxon>Viruses</taxon>
        <taxon>Duplodnaviria</taxon>
        <taxon>Heunggongvirae</taxon>
        <taxon>Uroviricota</taxon>
        <taxon>Caudoviricetes</taxon>
        <taxon>Peduoviridae</taxon>
        <taxon>Maltschvirus</taxon>
        <taxon>Maltschvirus maltsch</taxon>
    </lineage>
</organism>
<protein>
    <recommendedName>
        <fullName evidence="2">Terminase large subunit gp17-like C-terminal domain-containing protein</fullName>
    </recommendedName>
</protein>
<evidence type="ECO:0000313" key="1">
    <source>
        <dbReference type="EMBL" id="CAB4195164.1"/>
    </source>
</evidence>
<proteinExistence type="predicted"/>
<evidence type="ECO:0008006" key="2">
    <source>
        <dbReference type="Google" id="ProtNLM"/>
    </source>
</evidence>
<dbReference type="Gene3D" id="3.30.420.240">
    <property type="match status" value="1"/>
</dbReference>
<accession>A0A6J5RTE3</accession>